<comment type="caution">
    <text evidence="8">The sequence shown here is derived from an EMBL/GenBank/DDBJ whole genome shotgun (WGS) entry which is preliminary data.</text>
</comment>
<gene>
    <name evidence="8" type="ORF">ANE_LOCUS19730</name>
</gene>
<dbReference type="OrthoDB" id="552661at2759"/>
<dbReference type="Proteomes" id="UP000489600">
    <property type="component" value="Unassembled WGS sequence"/>
</dbReference>
<dbReference type="PROSITE" id="PS50217">
    <property type="entry name" value="BZIP"/>
    <property type="match status" value="1"/>
</dbReference>
<accession>A0A565C6L9</accession>
<evidence type="ECO:0000256" key="2">
    <source>
        <dbReference type="ARBA" id="ARBA00023015"/>
    </source>
</evidence>
<keyword evidence="2" id="KW-0805">Transcription regulation</keyword>
<dbReference type="SMART" id="SM00338">
    <property type="entry name" value="BRLZ"/>
    <property type="match status" value="1"/>
</dbReference>
<dbReference type="AlphaFoldDB" id="A0A565C6L9"/>
<evidence type="ECO:0000256" key="4">
    <source>
        <dbReference type="ARBA" id="ARBA00023242"/>
    </source>
</evidence>
<keyword evidence="5" id="KW-0175">Coiled coil</keyword>
<feature type="region of interest" description="Disordered" evidence="6">
    <location>
        <begin position="1"/>
        <end position="20"/>
    </location>
</feature>
<keyword evidence="4" id="KW-0539">Nucleus</keyword>
<dbReference type="InterPro" id="IPR052483">
    <property type="entry name" value="bZIP_transcription_regulators"/>
</dbReference>
<dbReference type="GO" id="GO:0045893">
    <property type="term" value="P:positive regulation of DNA-templated transcription"/>
    <property type="evidence" value="ECO:0007669"/>
    <property type="project" value="TreeGrafter"/>
</dbReference>
<feature type="coiled-coil region" evidence="5">
    <location>
        <begin position="97"/>
        <end position="145"/>
    </location>
</feature>
<reference evidence="8" key="1">
    <citation type="submission" date="2019-07" db="EMBL/GenBank/DDBJ databases">
        <authorList>
            <person name="Dittberner H."/>
        </authorList>
    </citation>
    <scope>NUCLEOTIDE SEQUENCE [LARGE SCALE GENOMIC DNA]</scope>
</reference>
<evidence type="ECO:0000256" key="1">
    <source>
        <dbReference type="ARBA" id="ARBA00004123"/>
    </source>
</evidence>
<dbReference type="PANTHER" id="PTHR46391">
    <property type="entry name" value="BASIC LEUCINE ZIPPER 34"/>
    <property type="match status" value="1"/>
</dbReference>
<keyword evidence="9" id="KW-1185">Reference proteome</keyword>
<proteinExistence type="predicted"/>
<evidence type="ECO:0000259" key="7">
    <source>
        <dbReference type="PROSITE" id="PS50217"/>
    </source>
</evidence>
<evidence type="ECO:0000313" key="8">
    <source>
        <dbReference type="EMBL" id="VVB09286.1"/>
    </source>
</evidence>
<dbReference type="GO" id="GO:0003700">
    <property type="term" value="F:DNA-binding transcription factor activity"/>
    <property type="evidence" value="ECO:0007669"/>
    <property type="project" value="InterPro"/>
</dbReference>
<evidence type="ECO:0000313" key="9">
    <source>
        <dbReference type="Proteomes" id="UP000489600"/>
    </source>
</evidence>
<evidence type="ECO:0000256" key="3">
    <source>
        <dbReference type="ARBA" id="ARBA00023163"/>
    </source>
</evidence>
<dbReference type="GO" id="GO:0003677">
    <property type="term" value="F:DNA binding"/>
    <property type="evidence" value="ECO:0007669"/>
    <property type="project" value="TreeGrafter"/>
</dbReference>
<feature type="domain" description="BZIP" evidence="7">
    <location>
        <begin position="51"/>
        <end position="114"/>
    </location>
</feature>
<comment type="subcellular location">
    <subcellularLocation>
        <location evidence="1">Nucleus</location>
    </subcellularLocation>
</comment>
<dbReference type="PANTHER" id="PTHR46391:SF13">
    <property type="entry name" value="ACTIVATOR OF SPOMIN LUC3"/>
    <property type="match status" value="1"/>
</dbReference>
<feature type="compositionally biased region" description="Polar residues" evidence="6">
    <location>
        <begin position="9"/>
        <end position="20"/>
    </location>
</feature>
<dbReference type="InterPro" id="IPR044759">
    <property type="entry name" value="bZIP_RF2"/>
</dbReference>
<dbReference type="GO" id="GO:0005634">
    <property type="term" value="C:nucleus"/>
    <property type="evidence" value="ECO:0007669"/>
    <property type="project" value="UniProtKB-SubCell"/>
</dbReference>
<dbReference type="InterPro" id="IPR004827">
    <property type="entry name" value="bZIP"/>
</dbReference>
<keyword evidence="3" id="KW-0804">Transcription</keyword>
<dbReference type="EMBL" id="CABITT030000006">
    <property type="protein sequence ID" value="VVB09286.1"/>
    <property type="molecule type" value="Genomic_DNA"/>
</dbReference>
<dbReference type="InterPro" id="IPR046347">
    <property type="entry name" value="bZIP_sf"/>
</dbReference>
<dbReference type="PROSITE" id="PS00036">
    <property type="entry name" value="BZIP_BASIC"/>
    <property type="match status" value="1"/>
</dbReference>
<dbReference type="Pfam" id="PF00170">
    <property type="entry name" value="bZIP_1"/>
    <property type="match status" value="1"/>
</dbReference>
<dbReference type="Gene3D" id="1.20.5.170">
    <property type="match status" value="1"/>
</dbReference>
<name>A0A565C6L9_9BRAS</name>
<organism evidence="8 9">
    <name type="scientific">Arabis nemorensis</name>
    <dbReference type="NCBI Taxonomy" id="586526"/>
    <lineage>
        <taxon>Eukaryota</taxon>
        <taxon>Viridiplantae</taxon>
        <taxon>Streptophyta</taxon>
        <taxon>Embryophyta</taxon>
        <taxon>Tracheophyta</taxon>
        <taxon>Spermatophyta</taxon>
        <taxon>Magnoliopsida</taxon>
        <taxon>eudicotyledons</taxon>
        <taxon>Gunneridae</taxon>
        <taxon>Pentapetalae</taxon>
        <taxon>rosids</taxon>
        <taxon>malvids</taxon>
        <taxon>Brassicales</taxon>
        <taxon>Brassicaceae</taxon>
        <taxon>Arabideae</taxon>
        <taxon>Arabis</taxon>
    </lineage>
</organism>
<evidence type="ECO:0000256" key="5">
    <source>
        <dbReference type="SAM" id="Coils"/>
    </source>
</evidence>
<evidence type="ECO:0000256" key="6">
    <source>
        <dbReference type="SAM" id="MobiDB-lite"/>
    </source>
</evidence>
<protein>
    <recommendedName>
        <fullName evidence="7">BZIP domain-containing protein</fullName>
    </recommendedName>
</protein>
<dbReference type="CDD" id="cd14703">
    <property type="entry name" value="bZIP_plant_RF2"/>
    <property type="match status" value="1"/>
</dbReference>
<dbReference type="SUPFAM" id="SSF57959">
    <property type="entry name" value="Leucine zipper domain"/>
    <property type="match status" value="1"/>
</dbReference>
<sequence>MSKPPLPVPTSSFQVSNGGNQNEEKKVDYFYYELEHGFIVRLRQDIDPGMDPKKLKRIISNRISAQRSRWKKRQYVEHLKKKLKDLEMEVSVRRALLEMQNEMTECLNIEYRELEERAFATNQRLISAQAENEALLAKLREAGDEIGSFDLDTLMHLHL</sequence>